<dbReference type="PROSITE" id="PS50885">
    <property type="entry name" value="HAMP"/>
    <property type="match status" value="1"/>
</dbReference>
<keyword evidence="3" id="KW-0145">Chemotaxis</keyword>
<dbReference type="Gene3D" id="3.30.450.20">
    <property type="entry name" value="PAS domain"/>
    <property type="match status" value="2"/>
</dbReference>
<accession>A0ABU4JQ33</accession>
<dbReference type="RefSeq" id="WP_318796689.1">
    <property type="nucleotide sequence ID" value="NZ_JARUJP010000002.1"/>
</dbReference>
<dbReference type="CDD" id="cd06225">
    <property type="entry name" value="HAMP"/>
    <property type="match status" value="1"/>
</dbReference>
<evidence type="ECO:0000313" key="15">
    <source>
        <dbReference type="Proteomes" id="UP001281656"/>
    </source>
</evidence>
<dbReference type="SMART" id="SM00304">
    <property type="entry name" value="HAMP"/>
    <property type="match status" value="1"/>
</dbReference>
<evidence type="ECO:0000256" key="1">
    <source>
        <dbReference type="ARBA" id="ARBA00004651"/>
    </source>
</evidence>
<feature type="coiled-coil region" evidence="10">
    <location>
        <begin position="632"/>
        <end position="659"/>
    </location>
</feature>
<dbReference type="InterPro" id="IPR003660">
    <property type="entry name" value="HAMP_dom"/>
</dbReference>
<dbReference type="Pfam" id="PF02743">
    <property type="entry name" value="dCache_1"/>
    <property type="match status" value="1"/>
</dbReference>
<dbReference type="PANTHER" id="PTHR32089">
    <property type="entry name" value="METHYL-ACCEPTING CHEMOTAXIS PROTEIN MCPB"/>
    <property type="match status" value="1"/>
</dbReference>
<gene>
    <name evidence="14" type="ORF">P8V03_02710</name>
</gene>
<feature type="domain" description="HAMP" evidence="13">
    <location>
        <begin position="308"/>
        <end position="360"/>
    </location>
</feature>
<dbReference type="PANTHER" id="PTHR32089:SF114">
    <property type="entry name" value="METHYL-ACCEPTING CHEMOTAXIS PROTEIN MCPB"/>
    <property type="match status" value="1"/>
</dbReference>
<dbReference type="EMBL" id="JARUJP010000002">
    <property type="protein sequence ID" value="MDW8800063.1"/>
    <property type="molecule type" value="Genomic_DNA"/>
</dbReference>
<dbReference type="SMART" id="SM00283">
    <property type="entry name" value="MA"/>
    <property type="match status" value="1"/>
</dbReference>
<dbReference type="InterPro" id="IPR033479">
    <property type="entry name" value="dCache_1"/>
</dbReference>
<comment type="similarity">
    <text evidence="8">Belongs to the methyl-accepting chemotaxis (MCP) protein family.</text>
</comment>
<dbReference type="SUPFAM" id="SSF58104">
    <property type="entry name" value="Methyl-accepting chemotaxis protein (MCP) signaling domain"/>
    <property type="match status" value="1"/>
</dbReference>
<dbReference type="Pfam" id="PF00672">
    <property type="entry name" value="HAMP"/>
    <property type="match status" value="1"/>
</dbReference>
<dbReference type="Gene3D" id="1.10.287.950">
    <property type="entry name" value="Methyl-accepting chemotaxis protein"/>
    <property type="match status" value="1"/>
</dbReference>
<comment type="caution">
    <text evidence="14">The sequence shown here is derived from an EMBL/GenBank/DDBJ whole genome shotgun (WGS) entry which is preliminary data.</text>
</comment>
<evidence type="ECO:0000256" key="6">
    <source>
        <dbReference type="ARBA" id="ARBA00023136"/>
    </source>
</evidence>
<evidence type="ECO:0000256" key="3">
    <source>
        <dbReference type="ARBA" id="ARBA00022500"/>
    </source>
</evidence>
<evidence type="ECO:0000256" key="10">
    <source>
        <dbReference type="SAM" id="Coils"/>
    </source>
</evidence>
<keyword evidence="2" id="KW-1003">Cell membrane</keyword>
<dbReference type="CDD" id="cd12913">
    <property type="entry name" value="PDC1_MCP_like"/>
    <property type="match status" value="1"/>
</dbReference>
<dbReference type="InterPro" id="IPR004089">
    <property type="entry name" value="MCPsignal_dom"/>
</dbReference>
<evidence type="ECO:0000256" key="4">
    <source>
        <dbReference type="ARBA" id="ARBA00022692"/>
    </source>
</evidence>
<evidence type="ECO:0000256" key="2">
    <source>
        <dbReference type="ARBA" id="ARBA00022475"/>
    </source>
</evidence>
<keyword evidence="6 11" id="KW-0472">Membrane</keyword>
<evidence type="ECO:0000256" key="9">
    <source>
        <dbReference type="PROSITE-ProRule" id="PRU00284"/>
    </source>
</evidence>
<keyword evidence="7 9" id="KW-0807">Transducer</keyword>
<name>A0ABU4JQ33_9CLOT</name>
<evidence type="ECO:0000256" key="7">
    <source>
        <dbReference type="ARBA" id="ARBA00023224"/>
    </source>
</evidence>
<evidence type="ECO:0000259" key="13">
    <source>
        <dbReference type="PROSITE" id="PS50885"/>
    </source>
</evidence>
<sequence length="666" mass="73652">MLKKVNLRSIRSKLIISLIAICVLPLYMLGTVAYFQAKAIMTKKFEVTSKQTLEEVNRGLDNYFNTFAFQITMLSSNVNFIESQAVPERIDFAKSLLKDVKESDANVFSTYFGTEDGRFIIYPEGEMPKDFNHKERSWYKDAINNKGNITVSEPFKDTRTQKLVVSVSKTVEYNGKIVGVVSENIDFENLSKNMSKIKIGNNGYVFVTDKQGIMLAHPKTENLGTDVATKQGFWNTVKSKNSGMEKYTYEGANKYATFLTNEKTNWKLIAAMDEGEIKGDISSFLSFLKVIQNIVTVIVIFVAVLISRGIAKNIKELNTAFNSAAEGDLTVRVNIKSKDEFGTLGGNFSKMMDNISRLMSEVEASAKTVMESSVNLASVSEETSASIEQVSHAINEIAEGATETAQSAQWGAEKINNLSQGIDKITVSTEDMDLISKETQKLGGKGLELIELLGEKSDRTKTSATQVGSIVSDMNKSTEEISSISDAISQITEQTNLLSLNASIEAARAGEAGRGFAVVADEIRKLAEQSKNSTVEIKKIIESIQAKSHIAVKAMGETELTVREQEETVRETQKVFDEIIGAVNILVQRIEEVKIDTLNIKDQRETVIEQMENISSISEETASGTEEVSASAQQINLTMEEVTRHVEQLKELSEKLQQGISKFNLA</sequence>
<dbReference type="PROSITE" id="PS50111">
    <property type="entry name" value="CHEMOTAXIS_TRANSDUC_2"/>
    <property type="match status" value="1"/>
</dbReference>
<keyword evidence="4 11" id="KW-0812">Transmembrane</keyword>
<dbReference type="CDD" id="cd12912">
    <property type="entry name" value="PDC2_MCP_like"/>
    <property type="match status" value="1"/>
</dbReference>
<evidence type="ECO:0000256" key="5">
    <source>
        <dbReference type="ARBA" id="ARBA00022989"/>
    </source>
</evidence>
<keyword evidence="10" id="KW-0175">Coiled coil</keyword>
<evidence type="ECO:0000256" key="11">
    <source>
        <dbReference type="SAM" id="Phobius"/>
    </source>
</evidence>
<evidence type="ECO:0000256" key="8">
    <source>
        <dbReference type="ARBA" id="ARBA00029447"/>
    </source>
</evidence>
<dbReference type="SUPFAM" id="SSF103190">
    <property type="entry name" value="Sensory domain-like"/>
    <property type="match status" value="1"/>
</dbReference>
<keyword evidence="15" id="KW-1185">Reference proteome</keyword>
<reference evidence="14 15" key="1">
    <citation type="submission" date="2023-04" db="EMBL/GenBank/DDBJ databases">
        <title>Clostridium tannerae sp. nov., isolated from the fecal material of an alpaca.</title>
        <authorList>
            <person name="Miller S."/>
            <person name="Hendry M."/>
            <person name="King J."/>
            <person name="Sankaranarayanan K."/>
            <person name="Lawson P.A."/>
        </authorList>
    </citation>
    <scope>NUCLEOTIDE SEQUENCE [LARGE SCALE GENOMIC DNA]</scope>
    <source>
        <strain evidence="14 15">A1-XYC3</strain>
    </source>
</reference>
<dbReference type="InterPro" id="IPR029151">
    <property type="entry name" value="Sensor-like_sf"/>
</dbReference>
<evidence type="ECO:0000313" key="14">
    <source>
        <dbReference type="EMBL" id="MDW8800063.1"/>
    </source>
</evidence>
<proteinExistence type="inferred from homology"/>
<dbReference type="Pfam" id="PF00015">
    <property type="entry name" value="MCPsignal"/>
    <property type="match status" value="1"/>
</dbReference>
<feature type="domain" description="Methyl-accepting transducer" evidence="12">
    <location>
        <begin position="379"/>
        <end position="636"/>
    </location>
</feature>
<dbReference type="Proteomes" id="UP001281656">
    <property type="component" value="Unassembled WGS sequence"/>
</dbReference>
<feature type="transmembrane region" description="Helical" evidence="11">
    <location>
        <begin position="12"/>
        <end position="35"/>
    </location>
</feature>
<keyword evidence="5 11" id="KW-1133">Transmembrane helix</keyword>
<dbReference type="Gene3D" id="1.10.8.500">
    <property type="entry name" value="HAMP domain in histidine kinase"/>
    <property type="match status" value="1"/>
</dbReference>
<protein>
    <submittedName>
        <fullName evidence="14">Methyl-accepting chemotaxis protein</fullName>
    </submittedName>
</protein>
<organism evidence="14 15">
    <name type="scientific">Clostridium tanneri</name>
    <dbReference type="NCBI Taxonomy" id="3037988"/>
    <lineage>
        <taxon>Bacteria</taxon>
        <taxon>Bacillati</taxon>
        <taxon>Bacillota</taxon>
        <taxon>Clostridia</taxon>
        <taxon>Eubacteriales</taxon>
        <taxon>Clostridiaceae</taxon>
        <taxon>Clostridium</taxon>
    </lineage>
</organism>
<comment type="subcellular location">
    <subcellularLocation>
        <location evidence="1">Cell membrane</location>
        <topology evidence="1">Multi-pass membrane protein</topology>
    </subcellularLocation>
</comment>
<evidence type="ECO:0000259" key="12">
    <source>
        <dbReference type="PROSITE" id="PS50111"/>
    </source>
</evidence>
<dbReference type="CDD" id="cd11386">
    <property type="entry name" value="MCP_signal"/>
    <property type="match status" value="1"/>
</dbReference>